<organism evidence="2 3">
    <name type="scientific">Ciceribacter sichuanensis</name>
    <dbReference type="NCBI Taxonomy" id="2949647"/>
    <lineage>
        <taxon>Bacteria</taxon>
        <taxon>Pseudomonadati</taxon>
        <taxon>Pseudomonadota</taxon>
        <taxon>Alphaproteobacteria</taxon>
        <taxon>Hyphomicrobiales</taxon>
        <taxon>Rhizobiaceae</taxon>
        <taxon>Ciceribacter</taxon>
    </lineage>
</organism>
<name>A0AAJ1F766_9HYPH</name>
<feature type="signal peptide" evidence="1">
    <location>
        <begin position="1"/>
        <end position="23"/>
    </location>
</feature>
<feature type="chain" id="PRO_5042571851" evidence="1">
    <location>
        <begin position="24"/>
        <end position="104"/>
    </location>
</feature>
<gene>
    <name evidence="2" type="ORF">NBH21_08595</name>
</gene>
<evidence type="ECO:0000313" key="2">
    <source>
        <dbReference type="EMBL" id="MCO5956824.1"/>
    </source>
</evidence>
<protein>
    <submittedName>
        <fullName evidence="2">Uncharacterized protein</fullName>
    </submittedName>
</protein>
<dbReference type="RefSeq" id="WP_250915891.1">
    <property type="nucleotide sequence ID" value="NZ_JAMXLX010000002.1"/>
</dbReference>
<evidence type="ECO:0000256" key="1">
    <source>
        <dbReference type="SAM" id="SignalP"/>
    </source>
</evidence>
<dbReference type="Proteomes" id="UP001155380">
    <property type="component" value="Unassembled WGS sequence"/>
</dbReference>
<keyword evidence="1" id="KW-0732">Signal</keyword>
<proteinExistence type="predicted"/>
<comment type="caution">
    <text evidence="2">The sequence shown here is derived from an EMBL/GenBank/DDBJ whole genome shotgun (WGS) entry which is preliminary data.</text>
</comment>
<accession>A0AAJ1F766</accession>
<evidence type="ECO:0000313" key="3">
    <source>
        <dbReference type="Proteomes" id="UP001155380"/>
    </source>
</evidence>
<sequence length="104" mass="10960">MKTTATAITIVLPVILAALPSNAALSGFYDSGEQINLILSSKEVADAVRQAPIGAISNTGTRKGGAHEWTIRVQECDLKVYLTPIPPKGTGKTTYELDATGKCE</sequence>
<dbReference type="AlphaFoldDB" id="A0AAJ1F766"/>
<dbReference type="EMBL" id="JAMXLX010000002">
    <property type="protein sequence ID" value="MCO5956824.1"/>
    <property type="molecule type" value="Genomic_DNA"/>
</dbReference>
<reference evidence="2" key="1">
    <citation type="submission" date="2022-06" db="EMBL/GenBank/DDBJ databases">
        <authorList>
            <person name="Sun Q."/>
        </authorList>
    </citation>
    <scope>NUCLEOTIDE SEQUENCE</scope>
    <source>
        <strain evidence="2">S101</strain>
    </source>
</reference>